<accession>A0ABX1BHD2</accession>
<organism evidence="8 9">
    <name type="scientific">Nonomuraea composti</name>
    <dbReference type="NCBI Taxonomy" id="2720023"/>
    <lineage>
        <taxon>Bacteria</taxon>
        <taxon>Bacillati</taxon>
        <taxon>Actinomycetota</taxon>
        <taxon>Actinomycetes</taxon>
        <taxon>Streptosporangiales</taxon>
        <taxon>Streptosporangiaceae</taxon>
        <taxon>Nonomuraea</taxon>
    </lineage>
</organism>
<evidence type="ECO:0000256" key="4">
    <source>
        <dbReference type="ARBA" id="ARBA00022692"/>
    </source>
</evidence>
<evidence type="ECO:0000256" key="6">
    <source>
        <dbReference type="ARBA" id="ARBA00023136"/>
    </source>
</evidence>
<keyword evidence="2" id="KW-0813">Transport</keyword>
<keyword evidence="4 7" id="KW-0812">Transmembrane</keyword>
<name>A0ABX1BHD2_9ACTN</name>
<feature type="transmembrane region" description="Helical" evidence="7">
    <location>
        <begin position="21"/>
        <end position="39"/>
    </location>
</feature>
<evidence type="ECO:0000256" key="1">
    <source>
        <dbReference type="ARBA" id="ARBA00004651"/>
    </source>
</evidence>
<evidence type="ECO:0000313" key="9">
    <source>
        <dbReference type="Proteomes" id="UP000696294"/>
    </source>
</evidence>
<dbReference type="InterPro" id="IPR036259">
    <property type="entry name" value="MFS_trans_sf"/>
</dbReference>
<feature type="transmembrane region" description="Helical" evidence="7">
    <location>
        <begin position="304"/>
        <end position="324"/>
    </location>
</feature>
<gene>
    <name evidence="8" type="ORF">HCN51_43810</name>
</gene>
<dbReference type="CDD" id="cd06173">
    <property type="entry name" value="MFS_MefA_like"/>
    <property type="match status" value="1"/>
</dbReference>
<feature type="transmembrane region" description="Helical" evidence="7">
    <location>
        <begin position="224"/>
        <end position="244"/>
    </location>
</feature>
<feature type="transmembrane region" description="Helical" evidence="7">
    <location>
        <begin position="100"/>
        <end position="122"/>
    </location>
</feature>
<dbReference type="Pfam" id="PF05977">
    <property type="entry name" value="MFS_3"/>
    <property type="match status" value="1"/>
</dbReference>
<keyword evidence="5 7" id="KW-1133">Transmembrane helix</keyword>
<dbReference type="Proteomes" id="UP000696294">
    <property type="component" value="Unassembled WGS sequence"/>
</dbReference>
<reference evidence="8 9" key="1">
    <citation type="submission" date="2020-03" db="EMBL/GenBank/DDBJ databases">
        <title>WGS of actinomycetes isolated from Thailand.</title>
        <authorList>
            <person name="Thawai C."/>
        </authorList>
    </citation>
    <scope>NUCLEOTIDE SEQUENCE [LARGE SCALE GENOMIC DNA]</scope>
    <source>
        <strain evidence="8 9">FMUSA5-5</strain>
    </source>
</reference>
<sequence>MTKDFRWLYGADAGAKLGVSVSSLAVPLTGVAVLAASPLETGVLGMLNTCAFLVIGLPAGAWVDRLRKRPLMVAADLVRAASLVSVPVAQLCGVLTLGQLYAVVLVTGIATVFGDVAAMSFLPALVGKERLTRATSALVSLDGVNQVAGRSLGGFLVAVVTAPMALGVTAASYLWSAFCLARIRFAEPAPSRGPRTSLRHEIGEGLRLVFGHPHLRLIAFEGSLGNCASMMVQVMLPIVFVARFGQPELVLGLFLAAGGAGYLLGSAVAPRLGRRLGERRAIWWSSAVAPCALLLPLVDESVWVAGAAWALTMSKSGAGNVLKVSYRTRVTPEHLLGRMTATMRFLFTGALAVGAGLGGVLGQIAGVDATLWAAASILSSAWLLLGPMRESGKL</sequence>
<protein>
    <submittedName>
        <fullName evidence="8">MFS transporter</fullName>
    </submittedName>
</protein>
<keyword evidence="3" id="KW-1003">Cell membrane</keyword>
<feature type="transmembrane region" description="Helical" evidence="7">
    <location>
        <begin position="45"/>
        <end position="63"/>
    </location>
</feature>
<comment type="caution">
    <text evidence="8">The sequence shown here is derived from an EMBL/GenBank/DDBJ whole genome shotgun (WGS) entry which is preliminary data.</text>
</comment>
<feature type="transmembrane region" description="Helical" evidence="7">
    <location>
        <begin position="371"/>
        <end position="388"/>
    </location>
</feature>
<feature type="transmembrane region" description="Helical" evidence="7">
    <location>
        <begin position="345"/>
        <end position="365"/>
    </location>
</feature>
<dbReference type="RefSeq" id="WP_168017889.1">
    <property type="nucleotide sequence ID" value="NZ_JAATEP010000047.1"/>
</dbReference>
<evidence type="ECO:0000256" key="7">
    <source>
        <dbReference type="SAM" id="Phobius"/>
    </source>
</evidence>
<evidence type="ECO:0000313" key="8">
    <source>
        <dbReference type="EMBL" id="NJP96287.1"/>
    </source>
</evidence>
<dbReference type="PANTHER" id="PTHR23513:SF6">
    <property type="entry name" value="MAJOR FACILITATOR SUPERFAMILY ASSOCIATED DOMAIN-CONTAINING PROTEIN"/>
    <property type="match status" value="1"/>
</dbReference>
<keyword evidence="9" id="KW-1185">Reference proteome</keyword>
<proteinExistence type="predicted"/>
<dbReference type="Gene3D" id="1.20.1250.20">
    <property type="entry name" value="MFS general substrate transporter like domains"/>
    <property type="match status" value="1"/>
</dbReference>
<keyword evidence="6 7" id="KW-0472">Membrane</keyword>
<feature type="transmembrane region" description="Helical" evidence="7">
    <location>
        <begin position="250"/>
        <end position="269"/>
    </location>
</feature>
<evidence type="ECO:0000256" key="5">
    <source>
        <dbReference type="ARBA" id="ARBA00022989"/>
    </source>
</evidence>
<dbReference type="SUPFAM" id="SSF103473">
    <property type="entry name" value="MFS general substrate transporter"/>
    <property type="match status" value="1"/>
</dbReference>
<comment type="subcellular location">
    <subcellularLocation>
        <location evidence="1">Cell membrane</location>
        <topology evidence="1">Multi-pass membrane protein</topology>
    </subcellularLocation>
</comment>
<dbReference type="EMBL" id="JAATEP010000047">
    <property type="protein sequence ID" value="NJP96287.1"/>
    <property type="molecule type" value="Genomic_DNA"/>
</dbReference>
<evidence type="ECO:0000256" key="3">
    <source>
        <dbReference type="ARBA" id="ARBA00022475"/>
    </source>
</evidence>
<feature type="transmembrane region" description="Helical" evidence="7">
    <location>
        <begin position="281"/>
        <end position="298"/>
    </location>
</feature>
<dbReference type="PANTHER" id="PTHR23513">
    <property type="entry name" value="INTEGRAL MEMBRANE EFFLUX PROTEIN-RELATED"/>
    <property type="match status" value="1"/>
</dbReference>
<dbReference type="InterPro" id="IPR010290">
    <property type="entry name" value="TM_effector"/>
</dbReference>
<evidence type="ECO:0000256" key="2">
    <source>
        <dbReference type="ARBA" id="ARBA00022448"/>
    </source>
</evidence>
<feature type="transmembrane region" description="Helical" evidence="7">
    <location>
        <begin position="152"/>
        <end position="175"/>
    </location>
</feature>